<name>A0ABQ9WUC9_9EUKA</name>
<dbReference type="SUPFAM" id="SSF51126">
    <property type="entry name" value="Pectin lyase-like"/>
    <property type="match status" value="1"/>
</dbReference>
<evidence type="ECO:0000313" key="2">
    <source>
        <dbReference type="Proteomes" id="UP001281761"/>
    </source>
</evidence>
<organism evidence="1 2">
    <name type="scientific">Blattamonas nauphoetae</name>
    <dbReference type="NCBI Taxonomy" id="2049346"/>
    <lineage>
        <taxon>Eukaryota</taxon>
        <taxon>Metamonada</taxon>
        <taxon>Preaxostyla</taxon>
        <taxon>Oxymonadida</taxon>
        <taxon>Blattamonas</taxon>
    </lineage>
</organism>
<evidence type="ECO:0000313" key="1">
    <source>
        <dbReference type="EMBL" id="KAK2942918.1"/>
    </source>
</evidence>
<gene>
    <name evidence="1" type="ORF">BLNAU_22177</name>
</gene>
<evidence type="ECO:0008006" key="3">
    <source>
        <dbReference type="Google" id="ProtNLM"/>
    </source>
</evidence>
<keyword evidence="2" id="KW-1185">Reference proteome</keyword>
<reference evidence="1 2" key="1">
    <citation type="journal article" date="2022" name="bioRxiv">
        <title>Genomics of Preaxostyla Flagellates Illuminates Evolutionary Transitions and the Path Towards Mitochondrial Loss.</title>
        <authorList>
            <person name="Novak L.V.F."/>
            <person name="Treitli S.C."/>
            <person name="Pyrih J."/>
            <person name="Halakuc P."/>
            <person name="Pipaliya S.V."/>
            <person name="Vacek V."/>
            <person name="Brzon O."/>
            <person name="Soukal P."/>
            <person name="Eme L."/>
            <person name="Dacks J.B."/>
            <person name="Karnkowska A."/>
            <person name="Elias M."/>
            <person name="Hampl V."/>
        </authorList>
    </citation>
    <scope>NUCLEOTIDE SEQUENCE [LARGE SCALE GENOMIC DNA]</scope>
    <source>
        <strain evidence="1">NAU3</strain>
        <tissue evidence="1">Gut</tissue>
    </source>
</reference>
<accession>A0ABQ9WUC9</accession>
<sequence>MLCLVLPQHLITPCHTSNRTTISTDTGIENGFYGLLTPNINHGGDFLFANSTFSRCLVDETGQTYTETTPKFDLTSTSSFTNCNFTAMTSIEDGGAINFNDATGTLSVTGCNFTDCTVSTSNIHGGAIFVATALSVLMETTRFVRYQSGDGYGGGFAVLQTTTVLLDTITCDACEALTSKGIDCRGGGGMVKQTSTLTLSNSQFLYCISDAFGGGFAFYEISTSAEISSTHFTSCQSKSNGGGIDVDGCASPTTITLTTVIFTECEISLEGNGGGLSAETSNKIVFDTCQFISCSAKGNYKYSDCTTRHSCKTRHSSIFVRP</sequence>
<dbReference type="Proteomes" id="UP001281761">
    <property type="component" value="Unassembled WGS sequence"/>
</dbReference>
<proteinExistence type="predicted"/>
<comment type="caution">
    <text evidence="1">The sequence shown here is derived from an EMBL/GenBank/DDBJ whole genome shotgun (WGS) entry which is preliminary data.</text>
</comment>
<dbReference type="InterPro" id="IPR011050">
    <property type="entry name" value="Pectin_lyase_fold/virulence"/>
</dbReference>
<protein>
    <recommendedName>
        <fullName evidence="3">Right handed beta helix domain-containing protein</fullName>
    </recommendedName>
</protein>
<dbReference type="EMBL" id="JARBJD010000374">
    <property type="protein sequence ID" value="KAK2942918.1"/>
    <property type="molecule type" value="Genomic_DNA"/>
</dbReference>